<proteinExistence type="predicted"/>
<sequence length="228" mass="27148">MSSNKEMINTDIISNNVLYQSLIIEQQSELIKLQSDLFDKMINKYKEKDEQLDRVTGCLYQLIDGLFSQKKQDNIINNYYDAMLQQESLESDVQNEDYFPTTHQGDNNEFRINNLMYVMAELLTTMENKKMITKFEEKFYKSILDSKEDYTKHTLDYDGYDDDAETVITFPDIDQEEYREKENDIEEDEDEEDNLYCDEVAKITNSIKNTCRNYPSKIEFNDNFYGNY</sequence>
<protein>
    <submittedName>
        <fullName evidence="1">Uncharacterized protein</fullName>
    </submittedName>
</protein>
<dbReference type="AlphaFoldDB" id="A0A6C0ERR4"/>
<reference evidence="1" key="1">
    <citation type="journal article" date="2020" name="Nature">
        <title>Giant virus diversity and host interactions through global metagenomics.</title>
        <authorList>
            <person name="Schulz F."/>
            <person name="Roux S."/>
            <person name="Paez-Espino D."/>
            <person name="Jungbluth S."/>
            <person name="Walsh D.A."/>
            <person name="Denef V.J."/>
            <person name="McMahon K.D."/>
            <person name="Konstantinidis K.T."/>
            <person name="Eloe-Fadrosh E.A."/>
            <person name="Kyrpides N.C."/>
            <person name="Woyke T."/>
        </authorList>
    </citation>
    <scope>NUCLEOTIDE SEQUENCE</scope>
    <source>
        <strain evidence="1">GVMAG-M-3300009155-2</strain>
    </source>
</reference>
<evidence type="ECO:0000313" key="1">
    <source>
        <dbReference type="EMBL" id="QHT31223.1"/>
    </source>
</evidence>
<organism evidence="1">
    <name type="scientific">viral metagenome</name>
    <dbReference type="NCBI Taxonomy" id="1070528"/>
    <lineage>
        <taxon>unclassified sequences</taxon>
        <taxon>metagenomes</taxon>
        <taxon>organismal metagenomes</taxon>
    </lineage>
</organism>
<accession>A0A6C0ERR4</accession>
<dbReference type="EMBL" id="MN738916">
    <property type="protein sequence ID" value="QHT31223.1"/>
    <property type="molecule type" value="Genomic_DNA"/>
</dbReference>
<name>A0A6C0ERR4_9ZZZZ</name>